<feature type="transmembrane region" description="Helical" evidence="2">
    <location>
        <begin position="117"/>
        <end position="138"/>
    </location>
</feature>
<keyword evidence="2" id="KW-1133">Transmembrane helix</keyword>
<gene>
    <name evidence="3" type="ORF">L3081_09260</name>
</gene>
<feature type="transmembrane region" description="Helical" evidence="2">
    <location>
        <begin position="35"/>
        <end position="55"/>
    </location>
</feature>
<organism evidence="3 4">
    <name type="scientific">Colwellia maritima</name>
    <dbReference type="NCBI Taxonomy" id="2912588"/>
    <lineage>
        <taxon>Bacteria</taxon>
        <taxon>Pseudomonadati</taxon>
        <taxon>Pseudomonadota</taxon>
        <taxon>Gammaproteobacteria</taxon>
        <taxon>Alteromonadales</taxon>
        <taxon>Colwelliaceae</taxon>
        <taxon>Colwellia</taxon>
    </lineage>
</organism>
<dbReference type="InterPro" id="IPR050222">
    <property type="entry name" value="MATE_MdtK"/>
</dbReference>
<keyword evidence="2" id="KW-0812">Transmembrane</keyword>
<comment type="caution">
    <text evidence="3">The sequence shown here is derived from an EMBL/GenBank/DDBJ whole genome shotgun (WGS) entry which is preliminary data.</text>
</comment>
<keyword evidence="2" id="KW-0472">Membrane</keyword>
<feature type="transmembrane region" description="Helical" evidence="2">
    <location>
        <begin position="264"/>
        <end position="286"/>
    </location>
</feature>
<sequence>MLGEQYLWITFPSLFFIAVIIIFENALRGTGQVKLPMVFSALAIALNVVLNYWFINGGLGIDAMGVKGAAWATTIARLFHLVVIVYTLKKIAHPIFPSRDSFDRLYSLSKWIKFARLIWPMMISFGVWSLGTFAYQLIYGQMGTQELAVMSILTPIEGVLIASFFGFASACSIVVGQKLGANNFNAAWQTAIIFAIGAPIVTFFLALLLYSFEDLIFQPFQLMSSDTLKLAAEIFLLLIFGTCIKVFNMTLSIGVLRAGGDNKYCLLIDSIGMWVVSIPLTLLAAFYYQWPLFWVVVTAYSEEICKALLFTLRMRQKGWLKNLTTE</sequence>
<feature type="transmembrane region" description="Helical" evidence="2">
    <location>
        <begin position="188"/>
        <end position="210"/>
    </location>
</feature>
<evidence type="ECO:0000313" key="4">
    <source>
        <dbReference type="Proteomes" id="UP001139646"/>
    </source>
</evidence>
<accession>A0ABS9WZU0</accession>
<dbReference type="EMBL" id="JAKKSL010000001">
    <property type="protein sequence ID" value="MCI2283543.1"/>
    <property type="molecule type" value="Genomic_DNA"/>
</dbReference>
<dbReference type="PANTHER" id="PTHR43298:SF2">
    <property type="entry name" value="FMN_FAD EXPORTER YEEO-RELATED"/>
    <property type="match status" value="1"/>
</dbReference>
<feature type="transmembrane region" description="Helical" evidence="2">
    <location>
        <begin position="230"/>
        <end position="252"/>
    </location>
</feature>
<evidence type="ECO:0000313" key="3">
    <source>
        <dbReference type="EMBL" id="MCI2283543.1"/>
    </source>
</evidence>
<protein>
    <submittedName>
        <fullName evidence="3">MATE family efflux transporter</fullName>
    </submittedName>
</protein>
<reference evidence="3" key="1">
    <citation type="submission" date="2022-01" db="EMBL/GenBank/DDBJ databases">
        <title>Colwellia maritima, isolated from seawater.</title>
        <authorList>
            <person name="Kristyanto S."/>
            <person name="Jung J."/>
            <person name="Jeon C.O."/>
        </authorList>
    </citation>
    <scope>NUCLEOTIDE SEQUENCE</scope>
    <source>
        <strain evidence="3">MSW7</strain>
    </source>
</reference>
<dbReference type="PANTHER" id="PTHR43298">
    <property type="entry name" value="MULTIDRUG RESISTANCE PROTEIN NORM-RELATED"/>
    <property type="match status" value="1"/>
</dbReference>
<feature type="transmembrane region" description="Helical" evidence="2">
    <location>
        <begin position="292"/>
        <end position="312"/>
    </location>
</feature>
<dbReference type="Proteomes" id="UP001139646">
    <property type="component" value="Unassembled WGS sequence"/>
</dbReference>
<evidence type="ECO:0000256" key="1">
    <source>
        <dbReference type="ARBA" id="ARBA00022448"/>
    </source>
</evidence>
<feature type="transmembrane region" description="Helical" evidence="2">
    <location>
        <begin position="75"/>
        <end position="96"/>
    </location>
</feature>
<evidence type="ECO:0000256" key="2">
    <source>
        <dbReference type="SAM" id="Phobius"/>
    </source>
</evidence>
<feature type="transmembrane region" description="Helical" evidence="2">
    <location>
        <begin position="6"/>
        <end position="23"/>
    </location>
</feature>
<dbReference type="NCBIfam" id="TIGR00797">
    <property type="entry name" value="matE"/>
    <property type="match status" value="1"/>
</dbReference>
<keyword evidence="4" id="KW-1185">Reference proteome</keyword>
<keyword evidence="1" id="KW-0813">Transport</keyword>
<dbReference type="InterPro" id="IPR002528">
    <property type="entry name" value="MATE_fam"/>
</dbReference>
<proteinExistence type="predicted"/>
<name>A0ABS9WZU0_9GAMM</name>
<dbReference type="Pfam" id="PF01554">
    <property type="entry name" value="MatE"/>
    <property type="match status" value="2"/>
</dbReference>
<feature type="transmembrane region" description="Helical" evidence="2">
    <location>
        <begin position="158"/>
        <end position="176"/>
    </location>
</feature>